<dbReference type="EMBL" id="LJIJ01001372">
    <property type="protein sequence ID" value="ODM91956.1"/>
    <property type="molecule type" value="Genomic_DNA"/>
</dbReference>
<reference evidence="1 2" key="1">
    <citation type="journal article" date="2016" name="Genome Biol. Evol.">
        <title>Gene Family Evolution Reflects Adaptation to Soil Environmental Stressors in the Genome of the Collembolan Orchesella cincta.</title>
        <authorList>
            <person name="Faddeeva-Vakhrusheva A."/>
            <person name="Derks M.F."/>
            <person name="Anvar S.Y."/>
            <person name="Agamennone V."/>
            <person name="Suring W."/>
            <person name="Smit S."/>
            <person name="van Straalen N.M."/>
            <person name="Roelofs D."/>
        </authorList>
    </citation>
    <scope>NUCLEOTIDE SEQUENCE [LARGE SCALE GENOMIC DNA]</scope>
    <source>
        <tissue evidence="1">Mixed pool</tissue>
    </source>
</reference>
<keyword evidence="2" id="KW-1185">Reference proteome</keyword>
<proteinExistence type="predicted"/>
<dbReference type="Proteomes" id="UP000094527">
    <property type="component" value="Unassembled WGS sequence"/>
</dbReference>
<sequence length="125" mass="13463">MRCTRIPRRGSLRSEPLGRHTRCLATRYSGSACAAACPTAAATSAPVPSVRTRFRAICGCTGLSLNETCHCPTCSVKIQEVIGEAFQLTGGVSLFFSFTEFIGVWLTVRYRNQKDPSGGNPSAFL</sequence>
<gene>
    <name evidence="1" type="ORF">Ocin01_14725</name>
</gene>
<dbReference type="STRING" id="48709.A0A1D2MG29"/>
<dbReference type="AlphaFoldDB" id="A0A1D2MG29"/>
<organism evidence="1 2">
    <name type="scientific">Orchesella cincta</name>
    <name type="common">Springtail</name>
    <name type="synonym">Podura cincta</name>
    <dbReference type="NCBI Taxonomy" id="48709"/>
    <lineage>
        <taxon>Eukaryota</taxon>
        <taxon>Metazoa</taxon>
        <taxon>Ecdysozoa</taxon>
        <taxon>Arthropoda</taxon>
        <taxon>Hexapoda</taxon>
        <taxon>Collembola</taxon>
        <taxon>Entomobryomorpha</taxon>
        <taxon>Entomobryoidea</taxon>
        <taxon>Orchesellidae</taxon>
        <taxon>Orchesellinae</taxon>
        <taxon>Orchesella</taxon>
    </lineage>
</organism>
<comment type="caution">
    <text evidence="1">The sequence shown here is derived from an EMBL/GenBank/DDBJ whole genome shotgun (WGS) entry which is preliminary data.</text>
</comment>
<name>A0A1D2MG29_ORCCI</name>
<evidence type="ECO:0000313" key="1">
    <source>
        <dbReference type="EMBL" id="ODM91956.1"/>
    </source>
</evidence>
<evidence type="ECO:0000313" key="2">
    <source>
        <dbReference type="Proteomes" id="UP000094527"/>
    </source>
</evidence>
<protein>
    <submittedName>
        <fullName evidence="1">Tetraspanin-13</fullName>
    </submittedName>
</protein>
<dbReference type="OrthoDB" id="5845060at2759"/>
<accession>A0A1D2MG29</accession>